<dbReference type="EMBL" id="CATQJA010002640">
    <property type="protein sequence ID" value="CAJ0575706.1"/>
    <property type="molecule type" value="Genomic_DNA"/>
</dbReference>
<sequence>MILRVLAIALIALVTVEAISQRMIEHKIHRSILNHKVMVFSKTYCPYSKRLKHMLEKYDIADKQILELDLQRPEYRPIIQDYLKTLTGRRTVPQLFINGIFVGGSDDTIEMDRKGQFKKILLDAGALYEEERK</sequence>
<proteinExistence type="predicted"/>
<dbReference type="GO" id="GO:0015038">
    <property type="term" value="F:glutathione disulfide oxidoreductase activity"/>
    <property type="evidence" value="ECO:0007669"/>
    <property type="project" value="TreeGrafter"/>
</dbReference>
<dbReference type="InterPro" id="IPR014025">
    <property type="entry name" value="Glutaredoxin_subgr"/>
</dbReference>
<dbReference type="Pfam" id="PF00462">
    <property type="entry name" value="Glutaredoxin"/>
    <property type="match status" value="1"/>
</dbReference>
<feature type="chain" id="PRO_5041357447" description="Glutaredoxin domain-containing protein" evidence="1">
    <location>
        <begin position="19"/>
        <end position="133"/>
    </location>
</feature>
<dbReference type="Gene3D" id="3.40.30.10">
    <property type="entry name" value="Glutaredoxin"/>
    <property type="match status" value="1"/>
</dbReference>
<keyword evidence="4" id="KW-1185">Reference proteome</keyword>
<evidence type="ECO:0000259" key="2">
    <source>
        <dbReference type="Pfam" id="PF00462"/>
    </source>
</evidence>
<gene>
    <name evidence="3" type="ORF">MSPICULIGERA_LOCUS14013</name>
</gene>
<feature type="signal peptide" evidence="1">
    <location>
        <begin position="1"/>
        <end position="18"/>
    </location>
</feature>
<dbReference type="InterPro" id="IPR011899">
    <property type="entry name" value="Glutaredoxin_euk/vir"/>
</dbReference>
<feature type="non-terminal residue" evidence="3">
    <location>
        <position position="133"/>
    </location>
</feature>
<dbReference type="InterPro" id="IPR002109">
    <property type="entry name" value="Glutaredoxin"/>
</dbReference>
<dbReference type="SUPFAM" id="SSF52833">
    <property type="entry name" value="Thioredoxin-like"/>
    <property type="match status" value="1"/>
</dbReference>
<reference evidence="3" key="1">
    <citation type="submission" date="2023-06" db="EMBL/GenBank/DDBJ databases">
        <authorList>
            <person name="Delattre M."/>
        </authorList>
    </citation>
    <scope>NUCLEOTIDE SEQUENCE</scope>
    <source>
        <strain evidence="3">AF72</strain>
    </source>
</reference>
<keyword evidence="1" id="KW-0732">Signal</keyword>
<dbReference type="GO" id="GO:0034599">
    <property type="term" value="P:cellular response to oxidative stress"/>
    <property type="evidence" value="ECO:0007669"/>
    <property type="project" value="TreeGrafter"/>
</dbReference>
<accession>A0AA36CWW4</accession>
<name>A0AA36CWW4_9BILA</name>
<dbReference type="PANTHER" id="PTHR45694:SF18">
    <property type="entry name" value="GLUTAREDOXIN-1-RELATED"/>
    <property type="match status" value="1"/>
</dbReference>
<organism evidence="3 4">
    <name type="scientific">Mesorhabditis spiculigera</name>
    <dbReference type="NCBI Taxonomy" id="96644"/>
    <lineage>
        <taxon>Eukaryota</taxon>
        <taxon>Metazoa</taxon>
        <taxon>Ecdysozoa</taxon>
        <taxon>Nematoda</taxon>
        <taxon>Chromadorea</taxon>
        <taxon>Rhabditida</taxon>
        <taxon>Rhabditina</taxon>
        <taxon>Rhabditomorpha</taxon>
        <taxon>Rhabditoidea</taxon>
        <taxon>Rhabditidae</taxon>
        <taxon>Mesorhabditinae</taxon>
        <taxon>Mesorhabditis</taxon>
    </lineage>
</organism>
<protein>
    <recommendedName>
        <fullName evidence="2">Glutaredoxin domain-containing protein</fullName>
    </recommendedName>
</protein>
<dbReference type="Proteomes" id="UP001177023">
    <property type="component" value="Unassembled WGS sequence"/>
</dbReference>
<dbReference type="PROSITE" id="PS51354">
    <property type="entry name" value="GLUTAREDOXIN_2"/>
    <property type="match status" value="1"/>
</dbReference>
<dbReference type="NCBIfam" id="TIGR02180">
    <property type="entry name" value="GRX_euk"/>
    <property type="match status" value="1"/>
</dbReference>
<dbReference type="CDD" id="cd03419">
    <property type="entry name" value="GRX_GRXh_1_2_like"/>
    <property type="match status" value="1"/>
</dbReference>
<dbReference type="GO" id="GO:0005737">
    <property type="term" value="C:cytoplasm"/>
    <property type="evidence" value="ECO:0007669"/>
    <property type="project" value="TreeGrafter"/>
</dbReference>
<dbReference type="PANTHER" id="PTHR45694">
    <property type="entry name" value="GLUTAREDOXIN 2"/>
    <property type="match status" value="1"/>
</dbReference>
<dbReference type="InterPro" id="IPR036249">
    <property type="entry name" value="Thioredoxin-like_sf"/>
</dbReference>
<evidence type="ECO:0000256" key="1">
    <source>
        <dbReference type="SAM" id="SignalP"/>
    </source>
</evidence>
<comment type="caution">
    <text evidence="3">The sequence shown here is derived from an EMBL/GenBank/DDBJ whole genome shotgun (WGS) entry which is preliminary data.</text>
</comment>
<dbReference type="AlphaFoldDB" id="A0AA36CWW4"/>
<feature type="domain" description="Glutaredoxin" evidence="2">
    <location>
        <begin position="37"/>
        <end position="102"/>
    </location>
</feature>
<evidence type="ECO:0000313" key="4">
    <source>
        <dbReference type="Proteomes" id="UP001177023"/>
    </source>
</evidence>
<dbReference type="PRINTS" id="PR00160">
    <property type="entry name" value="GLUTAREDOXIN"/>
</dbReference>
<evidence type="ECO:0000313" key="3">
    <source>
        <dbReference type="EMBL" id="CAJ0575706.1"/>
    </source>
</evidence>